<dbReference type="PANTHER" id="PTHR45431:SF3">
    <property type="entry name" value="RHODANESE-LIKE DOMAIN-CONTAINING PROTEIN 15, CHLOROPLASTIC"/>
    <property type="match status" value="1"/>
</dbReference>
<keyword evidence="3" id="KW-1185">Reference proteome</keyword>
<dbReference type="Proteomes" id="UP000470384">
    <property type="component" value="Unassembled WGS sequence"/>
</dbReference>
<proteinExistence type="predicted"/>
<protein>
    <submittedName>
        <fullName evidence="2">Rhodanese-like domain-containing protein</fullName>
    </submittedName>
</protein>
<dbReference type="Gene3D" id="3.40.250.10">
    <property type="entry name" value="Rhodanese-like domain"/>
    <property type="match status" value="1"/>
</dbReference>
<dbReference type="CDD" id="cd01522">
    <property type="entry name" value="RHOD_1"/>
    <property type="match status" value="1"/>
</dbReference>
<name>A0A845QA27_9HYPH</name>
<gene>
    <name evidence="2" type="ORF">GTQ45_04730</name>
</gene>
<dbReference type="SUPFAM" id="SSF52821">
    <property type="entry name" value="Rhodanese/Cell cycle control phosphatase"/>
    <property type="match status" value="1"/>
</dbReference>
<organism evidence="2 3">
    <name type="scientific">Pyruvatibacter mobilis</name>
    <dbReference type="NCBI Taxonomy" id="1712261"/>
    <lineage>
        <taxon>Bacteria</taxon>
        <taxon>Pseudomonadati</taxon>
        <taxon>Pseudomonadota</taxon>
        <taxon>Alphaproteobacteria</taxon>
        <taxon>Hyphomicrobiales</taxon>
        <taxon>Parvibaculaceae</taxon>
        <taxon>Pyruvatibacter</taxon>
    </lineage>
</organism>
<dbReference type="RefSeq" id="WP_160587053.1">
    <property type="nucleotide sequence ID" value="NZ_BMHN01000001.1"/>
</dbReference>
<dbReference type="EMBL" id="WXYQ01000004">
    <property type="protein sequence ID" value="NBG95030.1"/>
    <property type="molecule type" value="Genomic_DNA"/>
</dbReference>
<dbReference type="Pfam" id="PF00581">
    <property type="entry name" value="Rhodanese"/>
    <property type="match status" value="1"/>
</dbReference>
<dbReference type="InterPro" id="IPR036873">
    <property type="entry name" value="Rhodanese-like_dom_sf"/>
</dbReference>
<dbReference type="InterPro" id="IPR052367">
    <property type="entry name" value="Thiosulfate_ST/Rhodanese-like"/>
</dbReference>
<dbReference type="OrthoDB" id="9815890at2"/>
<dbReference type="AlphaFoldDB" id="A0A845QA27"/>
<dbReference type="PROSITE" id="PS50206">
    <property type="entry name" value="RHODANESE_3"/>
    <property type="match status" value="1"/>
</dbReference>
<accession>A0A845QA27</accession>
<evidence type="ECO:0000259" key="1">
    <source>
        <dbReference type="PROSITE" id="PS50206"/>
    </source>
</evidence>
<dbReference type="SMART" id="SM00450">
    <property type="entry name" value="RHOD"/>
    <property type="match status" value="1"/>
</dbReference>
<comment type="caution">
    <text evidence="2">The sequence shown here is derived from an EMBL/GenBank/DDBJ whole genome shotgun (WGS) entry which is preliminary data.</text>
</comment>
<feature type="domain" description="Rhodanese" evidence="1">
    <location>
        <begin position="20"/>
        <end position="130"/>
    </location>
</feature>
<evidence type="ECO:0000313" key="3">
    <source>
        <dbReference type="Proteomes" id="UP000470384"/>
    </source>
</evidence>
<sequence>MSGGYAGDVDVQEAWRLLNENSQSVLIDVRTEAEWAFVGLPDISATGRPLLTEEWRGYPGGTPNPRFADAVAARLDAAGVAKDAPILCLCRSGQRSIGAATALTALGYTACFNVAGGFEGPLDADGHRGQAGGWKAAGLPWRQS</sequence>
<evidence type="ECO:0000313" key="2">
    <source>
        <dbReference type="EMBL" id="NBG95030.1"/>
    </source>
</evidence>
<dbReference type="PANTHER" id="PTHR45431">
    <property type="entry name" value="RHODANESE-LIKE DOMAIN-CONTAINING PROTEIN 15, CHLOROPLASTIC"/>
    <property type="match status" value="1"/>
</dbReference>
<reference evidence="2 3" key="1">
    <citation type="journal article" date="2016" name="Int. J. Syst. Evol. Microbiol.">
        <title>Pyruvatibacter mobilis gen. nov., sp. nov., a marine bacterium from the culture broth of Picochlorum sp. 122.</title>
        <authorList>
            <person name="Wang G."/>
            <person name="Tang M."/>
            <person name="Wu H."/>
            <person name="Dai S."/>
            <person name="Li T."/>
            <person name="Chen C."/>
            <person name="He H."/>
            <person name="Fan J."/>
            <person name="Xiang W."/>
            <person name="Li X."/>
        </authorList>
    </citation>
    <scope>NUCLEOTIDE SEQUENCE [LARGE SCALE GENOMIC DNA]</scope>
    <source>
        <strain evidence="2 3">GYP-11</strain>
    </source>
</reference>
<dbReference type="GeneID" id="300655945"/>
<dbReference type="InterPro" id="IPR001763">
    <property type="entry name" value="Rhodanese-like_dom"/>
</dbReference>